<keyword evidence="3" id="KW-0489">Methyltransferase</keyword>
<keyword evidence="4" id="KW-1185">Reference proteome</keyword>
<dbReference type="Pfam" id="PF10119">
    <property type="entry name" value="MethyTransf_Reg"/>
    <property type="match status" value="1"/>
</dbReference>
<feature type="domain" description="Methyltransferase regulatory" evidence="1">
    <location>
        <begin position="224"/>
        <end position="304"/>
    </location>
</feature>
<name>A0ABS8GY50_9SPHN</name>
<evidence type="ECO:0000259" key="2">
    <source>
        <dbReference type="Pfam" id="PF13847"/>
    </source>
</evidence>
<evidence type="ECO:0000313" key="4">
    <source>
        <dbReference type="Proteomes" id="UP001198830"/>
    </source>
</evidence>
<dbReference type="InterPro" id="IPR025714">
    <property type="entry name" value="Methyltranfer_dom"/>
</dbReference>
<dbReference type="EMBL" id="JAJGNP010000001">
    <property type="protein sequence ID" value="MCC4231207.1"/>
    <property type="molecule type" value="Genomic_DNA"/>
</dbReference>
<accession>A0ABS8GY50</accession>
<comment type="caution">
    <text evidence="3">The sequence shown here is derived from an EMBL/GenBank/DDBJ whole genome shotgun (WGS) entry which is preliminary data.</text>
</comment>
<organism evidence="3 4">
    <name type="scientific">Sphingobium soli</name>
    <dbReference type="NCBI Taxonomy" id="1591116"/>
    <lineage>
        <taxon>Bacteria</taxon>
        <taxon>Pseudomonadati</taxon>
        <taxon>Pseudomonadota</taxon>
        <taxon>Alphaproteobacteria</taxon>
        <taxon>Sphingomonadales</taxon>
        <taxon>Sphingomonadaceae</taxon>
        <taxon>Sphingobium</taxon>
    </lineage>
</organism>
<sequence length="511" mass="54494">MSAVDFHGYDASAGYTYGFCPEMAPDWLDLSAMLAGAAPARRDGQAPFRYLELGCGQGMGLCLLAAANPQGQFVGVDFLPDHVAHARAVARAAGLTNIQFSDGDFVALAQQWPVDFGRFDYVSLHGVYSWITPPVRTALVRCLGQATASGGLVYIGYNAQPGWLGSMPFRHISRLLKEESNQPSEAVMQASIGLFDRLAAGGANSFRILPGLKSRLAAVKRQASNYLIHEYLHAGWHPLWHSEVAKEVAGEGLTFVGTASLAETLLPGALPPLLRATVEEQVSSVLRIDVQDLVINQSFRRDVFRPSSLWPTPAGDVVLEGKKIYLLKPVEGDSLTIATSFSEIILQAPAYAEIVSALDAGGRSIGELLALPAMRKQGRSNALQIMALLLHARIVGVGRSAPAPIRAVQGLNRFIAEEASRGRRYDHLAAASLGSAVVATADDLRLLDAWLAAKGRIDAKSLAATCADKPMGDQGAPADGQTAITPDRAAAFLNQTLPRWRKLGAVAQGQA</sequence>
<evidence type="ECO:0000259" key="1">
    <source>
        <dbReference type="Pfam" id="PF10119"/>
    </source>
</evidence>
<protein>
    <submittedName>
        <fullName evidence="3">Class I SAM-dependent methyltransferase</fullName>
    </submittedName>
</protein>
<dbReference type="SUPFAM" id="SSF53335">
    <property type="entry name" value="S-adenosyl-L-methionine-dependent methyltransferases"/>
    <property type="match status" value="1"/>
</dbReference>
<dbReference type="CDD" id="cd02440">
    <property type="entry name" value="AdoMet_MTases"/>
    <property type="match status" value="1"/>
</dbReference>
<dbReference type="GO" id="GO:0032259">
    <property type="term" value="P:methylation"/>
    <property type="evidence" value="ECO:0007669"/>
    <property type="project" value="UniProtKB-KW"/>
</dbReference>
<keyword evidence="3" id="KW-0808">Transferase</keyword>
<dbReference type="InterPro" id="IPR029063">
    <property type="entry name" value="SAM-dependent_MTases_sf"/>
</dbReference>
<gene>
    <name evidence="3" type="ORF">LL253_00715</name>
</gene>
<dbReference type="RefSeq" id="WP_228225842.1">
    <property type="nucleotide sequence ID" value="NZ_JAJGNP010000001.1"/>
</dbReference>
<dbReference type="InterPro" id="IPR018773">
    <property type="entry name" value="MeTrfase_reg_dom_prd"/>
</dbReference>
<reference evidence="3 4" key="1">
    <citation type="submission" date="2021-10" db="EMBL/GenBank/DDBJ databases">
        <title>The diversity and Nitrogen Metabolism of Culturable Nitrate-Utilizing Bacteria Within the Oxygen Minimum Zone of the Changjiang (Yangtze River)Estuary.</title>
        <authorList>
            <person name="Zhang D."/>
            <person name="Zheng J."/>
            <person name="Liu S."/>
            <person name="He W."/>
        </authorList>
    </citation>
    <scope>NUCLEOTIDE SEQUENCE [LARGE SCALE GENOMIC DNA]</scope>
    <source>
        <strain evidence="3 4">FXH275-2</strain>
    </source>
</reference>
<dbReference type="Gene3D" id="3.40.50.150">
    <property type="entry name" value="Vaccinia Virus protein VP39"/>
    <property type="match status" value="1"/>
</dbReference>
<dbReference type="Proteomes" id="UP001198830">
    <property type="component" value="Unassembled WGS sequence"/>
</dbReference>
<feature type="domain" description="Methyltransferase" evidence="2">
    <location>
        <begin position="49"/>
        <end position="129"/>
    </location>
</feature>
<dbReference type="GO" id="GO:0008168">
    <property type="term" value="F:methyltransferase activity"/>
    <property type="evidence" value="ECO:0007669"/>
    <property type="project" value="UniProtKB-KW"/>
</dbReference>
<evidence type="ECO:0000313" key="3">
    <source>
        <dbReference type="EMBL" id="MCC4231207.1"/>
    </source>
</evidence>
<proteinExistence type="predicted"/>
<dbReference type="Pfam" id="PF13847">
    <property type="entry name" value="Methyltransf_31"/>
    <property type="match status" value="1"/>
</dbReference>